<dbReference type="GO" id="GO:0004843">
    <property type="term" value="F:cysteine-type deubiquitinase activity"/>
    <property type="evidence" value="ECO:0007669"/>
    <property type="project" value="UniProtKB-UniRule"/>
</dbReference>
<dbReference type="InterPro" id="IPR036959">
    <property type="entry name" value="Peptidase_C12_UCH_sf"/>
</dbReference>
<dbReference type="GeneID" id="18258920"/>
<dbReference type="eggNOG" id="KOG2778">
    <property type="taxonomic scope" value="Eukaryota"/>
</dbReference>
<dbReference type="OrthoDB" id="1924260at2759"/>
<dbReference type="KEGG" id="cthr:CTHT_0048820"/>
<dbReference type="Proteomes" id="UP000008066">
    <property type="component" value="Unassembled WGS sequence"/>
</dbReference>
<evidence type="ECO:0000256" key="3">
    <source>
        <dbReference type="ARBA" id="ARBA00012759"/>
    </source>
</evidence>
<feature type="active site" description="Proton donor" evidence="8">
    <location>
        <position position="251"/>
    </location>
</feature>
<evidence type="ECO:0000256" key="7">
    <source>
        <dbReference type="ARBA" id="ARBA00022807"/>
    </source>
</evidence>
<evidence type="ECO:0000256" key="8">
    <source>
        <dbReference type="PROSITE-ProRule" id="PRU01393"/>
    </source>
</evidence>
<dbReference type="GO" id="GO:0006511">
    <property type="term" value="P:ubiquitin-dependent protein catabolic process"/>
    <property type="evidence" value="ECO:0007669"/>
    <property type="project" value="UniProtKB-UniRule"/>
</dbReference>
<proteinExistence type="inferred from homology"/>
<dbReference type="EC" id="3.4.19.12" evidence="3 8"/>
<evidence type="ECO:0000256" key="1">
    <source>
        <dbReference type="ARBA" id="ARBA00000707"/>
    </source>
</evidence>
<dbReference type="PANTHER" id="PTHR10589:SF16">
    <property type="entry name" value="UBIQUITIN CARBOXYL-TERMINAL HYDROLASE ISOZYME L5"/>
    <property type="match status" value="1"/>
</dbReference>
<evidence type="ECO:0000313" key="11">
    <source>
        <dbReference type="EMBL" id="EGS19423.1"/>
    </source>
</evidence>
<feature type="domain" description="UCH catalytic" evidence="10">
    <location>
        <begin position="76"/>
        <end position="308"/>
    </location>
</feature>
<organism evidence="12">
    <name type="scientific">Chaetomium thermophilum (strain DSM 1495 / CBS 144.50 / IMI 039719)</name>
    <name type="common">Thermochaetoides thermophila</name>
    <dbReference type="NCBI Taxonomy" id="759272"/>
    <lineage>
        <taxon>Eukaryota</taxon>
        <taxon>Fungi</taxon>
        <taxon>Dikarya</taxon>
        <taxon>Ascomycota</taxon>
        <taxon>Pezizomycotina</taxon>
        <taxon>Sordariomycetes</taxon>
        <taxon>Sordariomycetidae</taxon>
        <taxon>Sordariales</taxon>
        <taxon>Chaetomiaceae</taxon>
        <taxon>Thermochaetoides</taxon>
    </lineage>
</organism>
<evidence type="ECO:0000313" key="12">
    <source>
        <dbReference type="Proteomes" id="UP000008066"/>
    </source>
</evidence>
<comment type="similarity">
    <text evidence="2 8">Belongs to the peptidase C12 family.</text>
</comment>
<dbReference type="GO" id="GO:0005737">
    <property type="term" value="C:cytoplasm"/>
    <property type="evidence" value="ECO:0007669"/>
    <property type="project" value="TreeGrafter"/>
</dbReference>
<feature type="compositionally biased region" description="Basic residues" evidence="9">
    <location>
        <begin position="1"/>
        <end position="12"/>
    </location>
</feature>
<evidence type="ECO:0000259" key="10">
    <source>
        <dbReference type="PROSITE" id="PS52048"/>
    </source>
</evidence>
<protein>
    <recommendedName>
        <fullName evidence="3 8">ubiquitinyl hydrolase 1</fullName>
        <ecNumber evidence="3 8">3.4.19.12</ecNumber>
    </recommendedName>
</protein>
<dbReference type="Gene3D" id="3.40.532.10">
    <property type="entry name" value="Peptidase C12, ubiquitin carboxyl-terminal hydrolase"/>
    <property type="match status" value="1"/>
</dbReference>
<feature type="active site" description="Nucleophile" evidence="8">
    <location>
        <position position="154"/>
    </location>
</feature>
<evidence type="ECO:0000256" key="2">
    <source>
        <dbReference type="ARBA" id="ARBA00009326"/>
    </source>
</evidence>
<feature type="site" description="Important for enzyme activity" evidence="8">
    <location>
        <position position="266"/>
    </location>
</feature>
<reference evidence="11 12" key="1">
    <citation type="journal article" date="2011" name="Cell">
        <title>Insight into structure and assembly of the nuclear pore complex by utilizing the genome of a eukaryotic thermophile.</title>
        <authorList>
            <person name="Amlacher S."/>
            <person name="Sarges P."/>
            <person name="Flemming D."/>
            <person name="van Noort V."/>
            <person name="Kunze R."/>
            <person name="Devos D.P."/>
            <person name="Arumugam M."/>
            <person name="Bork P."/>
            <person name="Hurt E."/>
        </authorList>
    </citation>
    <scope>NUCLEOTIDE SEQUENCE [LARGE SCALE GENOMIC DNA]</scope>
    <source>
        <strain evidence="12">DSM 1495 / CBS 144.50 / IMI 039719</strain>
    </source>
</reference>
<dbReference type="AlphaFoldDB" id="G0SB43"/>
<dbReference type="PANTHER" id="PTHR10589">
    <property type="entry name" value="UBIQUITIN CARBOXYL-TERMINAL HYDROLASE"/>
    <property type="match status" value="1"/>
</dbReference>
<dbReference type="FunFam" id="3.40.532.10:FF:000010">
    <property type="entry name" value="Ubiquitin carboxyl-terminal hydrolase"/>
    <property type="match status" value="1"/>
</dbReference>
<feature type="region of interest" description="Disordered" evidence="9">
    <location>
        <begin position="1"/>
        <end position="47"/>
    </location>
</feature>
<dbReference type="PROSITE" id="PS52049">
    <property type="entry name" value="ULD"/>
    <property type="match status" value="1"/>
</dbReference>
<name>G0SB43_CHATD</name>
<dbReference type="PROSITE" id="PS52048">
    <property type="entry name" value="UCH_DOMAIN"/>
    <property type="match status" value="1"/>
</dbReference>
<feature type="site" description="Transition state stabilizer" evidence="8">
    <location>
        <position position="148"/>
    </location>
</feature>
<dbReference type="OMA" id="GYHFIAY"/>
<evidence type="ECO:0000256" key="9">
    <source>
        <dbReference type="SAM" id="MobiDB-lite"/>
    </source>
</evidence>
<sequence length="464" mass="52413">MLPLRRSGRVRKPPGYSKLDSPKDKTQASQQEAPASPSVRRNPKRKSVPEVFDIRENLLETSLGPWKENEQTEWPSWVELESDPAFFTAILGLLGVKGAKIEEVLSVDEDSFAALSHPVYGLVFLYEYIEEEGGDEVQGSEGVWFANQTTANACATIALLNIIMNAEGLELGEKLRQFKEESLPLSPPLRGNLITNSTWIRLAHNSFARRLDLLNAALCLENEVDKRKKRARATNRKAKSKSKSVTDSAYHFIAYVPVGRKVWQLDGLKTGPVCIDKPWTSVMQPVLEKRMMRYETERLSFSLMALCGDNFSVRRRRLAENIRILHQLNAKLSSANQEWTASRFADADPDVIYRLEDTRLAAYQLDAEDILTCPDRTESANFPETQTVQAGLEVWEKTAKEQKRIRNEYEAELRTSLGGQESAAAAVFGRTKDHTAAIHEWVKKLAQHGVLKELHEKVQMQSGF</sequence>
<dbReference type="InterPro" id="IPR001578">
    <property type="entry name" value="Peptidase_C12_UCH"/>
</dbReference>
<keyword evidence="5 8" id="KW-0833">Ubl conjugation pathway</keyword>
<evidence type="ECO:0000256" key="6">
    <source>
        <dbReference type="ARBA" id="ARBA00022801"/>
    </source>
</evidence>
<dbReference type="RefSeq" id="XP_006695245.1">
    <property type="nucleotide sequence ID" value="XM_006695182.1"/>
</dbReference>
<gene>
    <name evidence="11" type="ORF">CTHT_0048820</name>
</gene>
<keyword evidence="6 8" id="KW-0378">Hydrolase</keyword>
<evidence type="ECO:0000256" key="4">
    <source>
        <dbReference type="ARBA" id="ARBA00022670"/>
    </source>
</evidence>
<dbReference type="STRING" id="759272.G0SB43"/>
<dbReference type="EMBL" id="GL988044">
    <property type="protein sequence ID" value="EGS19423.1"/>
    <property type="molecule type" value="Genomic_DNA"/>
</dbReference>
<keyword evidence="4 8" id="KW-0645">Protease</keyword>
<keyword evidence="12" id="KW-1185">Reference proteome</keyword>
<comment type="catalytic activity">
    <reaction evidence="1 8">
        <text>Thiol-dependent hydrolysis of ester, thioester, amide, peptide and isopeptide bonds formed by the C-terminal Gly of ubiquitin (a 76-residue protein attached to proteins as an intracellular targeting signal).</text>
        <dbReference type="EC" id="3.4.19.12"/>
    </reaction>
</comment>
<dbReference type="SUPFAM" id="SSF54001">
    <property type="entry name" value="Cysteine proteinases"/>
    <property type="match status" value="1"/>
</dbReference>
<accession>G0SB43</accession>
<evidence type="ECO:0000256" key="5">
    <source>
        <dbReference type="ARBA" id="ARBA00022786"/>
    </source>
</evidence>
<dbReference type="InterPro" id="IPR038765">
    <property type="entry name" value="Papain-like_cys_pep_sf"/>
</dbReference>
<dbReference type="Pfam" id="PF01088">
    <property type="entry name" value="Peptidase_C12"/>
    <property type="match status" value="1"/>
</dbReference>
<dbReference type="GO" id="GO:0016579">
    <property type="term" value="P:protein deubiquitination"/>
    <property type="evidence" value="ECO:0007669"/>
    <property type="project" value="TreeGrafter"/>
</dbReference>
<keyword evidence="7 8" id="KW-0788">Thiol protease</keyword>
<dbReference type="HOGENOM" id="CLU_018316_3_1_1"/>